<evidence type="ECO:0000256" key="10">
    <source>
        <dbReference type="SAM" id="SignalP"/>
    </source>
</evidence>
<dbReference type="Gene3D" id="1.10.287.130">
    <property type="match status" value="1"/>
</dbReference>
<evidence type="ECO:0000256" key="8">
    <source>
        <dbReference type="ARBA" id="ARBA00023012"/>
    </source>
</evidence>
<dbReference type="CDD" id="cd00082">
    <property type="entry name" value="HisKA"/>
    <property type="match status" value="1"/>
</dbReference>
<keyword evidence="8" id="KW-0902">Two-component regulatory system</keyword>
<gene>
    <name evidence="12" type="ORF">Back11_35670</name>
</gene>
<keyword evidence="4" id="KW-0808">Transferase</keyword>
<feature type="transmembrane region" description="Helical" evidence="9">
    <location>
        <begin position="171"/>
        <end position="192"/>
    </location>
</feature>
<keyword evidence="7" id="KW-0067">ATP-binding</keyword>
<dbReference type="InterPro" id="IPR003594">
    <property type="entry name" value="HATPase_dom"/>
</dbReference>
<keyword evidence="13" id="KW-1185">Reference proteome</keyword>
<reference evidence="12 13" key="1">
    <citation type="submission" date="2018-11" db="EMBL/GenBank/DDBJ databases">
        <title>Complete genome sequence of Paenibacillus baekrokdamisoli strain KCTC 33723.</title>
        <authorList>
            <person name="Kang S.W."/>
            <person name="Lee K.C."/>
            <person name="Kim K.K."/>
            <person name="Kim J.S."/>
            <person name="Kim D.S."/>
            <person name="Ko S.H."/>
            <person name="Yang S.H."/>
            <person name="Lee J.S."/>
        </authorList>
    </citation>
    <scope>NUCLEOTIDE SEQUENCE [LARGE SCALE GENOMIC DNA]</scope>
    <source>
        <strain evidence="12 13">KCTC 33723</strain>
    </source>
</reference>
<keyword evidence="6" id="KW-0418">Kinase</keyword>
<dbReference type="SUPFAM" id="SSF55874">
    <property type="entry name" value="ATPase domain of HSP90 chaperone/DNA topoisomerase II/histidine kinase"/>
    <property type="match status" value="1"/>
</dbReference>
<keyword evidence="3" id="KW-0597">Phosphoprotein</keyword>
<dbReference type="PRINTS" id="PR00344">
    <property type="entry name" value="BCTRLSENSOR"/>
</dbReference>
<feature type="transmembrane region" description="Helical" evidence="9">
    <location>
        <begin position="199"/>
        <end position="224"/>
    </location>
</feature>
<dbReference type="Pfam" id="PF02518">
    <property type="entry name" value="HATPase_c"/>
    <property type="match status" value="1"/>
</dbReference>
<dbReference type="GO" id="GO:0005524">
    <property type="term" value="F:ATP binding"/>
    <property type="evidence" value="ECO:0007669"/>
    <property type="project" value="UniProtKB-KW"/>
</dbReference>
<dbReference type="EC" id="2.7.13.3" evidence="2"/>
<dbReference type="SMART" id="SM00387">
    <property type="entry name" value="HATPase_c"/>
    <property type="match status" value="1"/>
</dbReference>
<evidence type="ECO:0000256" key="7">
    <source>
        <dbReference type="ARBA" id="ARBA00022840"/>
    </source>
</evidence>
<dbReference type="PANTHER" id="PTHR43065">
    <property type="entry name" value="SENSOR HISTIDINE KINASE"/>
    <property type="match status" value="1"/>
</dbReference>
<evidence type="ECO:0000256" key="4">
    <source>
        <dbReference type="ARBA" id="ARBA00022679"/>
    </source>
</evidence>
<evidence type="ECO:0000256" key="2">
    <source>
        <dbReference type="ARBA" id="ARBA00012438"/>
    </source>
</evidence>
<dbReference type="InterPro" id="IPR005467">
    <property type="entry name" value="His_kinase_dom"/>
</dbReference>
<evidence type="ECO:0000313" key="13">
    <source>
        <dbReference type="Proteomes" id="UP000275368"/>
    </source>
</evidence>
<evidence type="ECO:0000256" key="5">
    <source>
        <dbReference type="ARBA" id="ARBA00022741"/>
    </source>
</evidence>
<dbReference type="InterPro" id="IPR004358">
    <property type="entry name" value="Sig_transdc_His_kin-like_C"/>
</dbReference>
<keyword evidence="9" id="KW-0812">Transmembrane</keyword>
<dbReference type="GO" id="GO:0000155">
    <property type="term" value="F:phosphorelay sensor kinase activity"/>
    <property type="evidence" value="ECO:0007669"/>
    <property type="project" value="InterPro"/>
</dbReference>
<feature type="chain" id="PRO_5018271631" description="histidine kinase" evidence="10">
    <location>
        <begin position="32"/>
        <end position="620"/>
    </location>
</feature>
<dbReference type="Proteomes" id="UP000275368">
    <property type="component" value="Chromosome"/>
</dbReference>
<dbReference type="AlphaFoldDB" id="A0A3G9IVD8"/>
<feature type="signal peptide" evidence="10">
    <location>
        <begin position="1"/>
        <end position="31"/>
    </location>
</feature>
<feature type="transmembrane region" description="Helical" evidence="9">
    <location>
        <begin position="230"/>
        <end position="250"/>
    </location>
</feature>
<evidence type="ECO:0000256" key="6">
    <source>
        <dbReference type="ARBA" id="ARBA00022777"/>
    </source>
</evidence>
<evidence type="ECO:0000313" key="12">
    <source>
        <dbReference type="EMBL" id="BBH22222.1"/>
    </source>
</evidence>
<feature type="transmembrane region" description="Helical" evidence="9">
    <location>
        <begin position="329"/>
        <end position="351"/>
    </location>
</feature>
<accession>A0A3G9IVD8</accession>
<dbReference type="PANTHER" id="PTHR43065:SF46">
    <property type="entry name" value="C4-DICARBOXYLATE TRANSPORT SENSOR PROTEIN DCTB"/>
    <property type="match status" value="1"/>
</dbReference>
<evidence type="ECO:0000256" key="3">
    <source>
        <dbReference type="ARBA" id="ARBA00022553"/>
    </source>
</evidence>
<dbReference type="EMBL" id="AP019308">
    <property type="protein sequence ID" value="BBH22222.1"/>
    <property type="molecule type" value="Genomic_DNA"/>
</dbReference>
<organism evidence="12 13">
    <name type="scientific">Paenibacillus baekrokdamisoli</name>
    <dbReference type="NCBI Taxonomy" id="1712516"/>
    <lineage>
        <taxon>Bacteria</taxon>
        <taxon>Bacillati</taxon>
        <taxon>Bacillota</taxon>
        <taxon>Bacilli</taxon>
        <taxon>Bacillales</taxon>
        <taxon>Paenibacillaceae</taxon>
        <taxon>Paenibacillus</taxon>
    </lineage>
</organism>
<keyword evidence="5" id="KW-0547">Nucleotide-binding</keyword>
<protein>
    <recommendedName>
        <fullName evidence="2">histidine kinase</fullName>
        <ecNumber evidence="2">2.7.13.3</ecNumber>
    </recommendedName>
</protein>
<evidence type="ECO:0000256" key="9">
    <source>
        <dbReference type="SAM" id="Phobius"/>
    </source>
</evidence>
<dbReference type="Pfam" id="PF00512">
    <property type="entry name" value="HisKA"/>
    <property type="match status" value="1"/>
</dbReference>
<dbReference type="InterPro" id="IPR036890">
    <property type="entry name" value="HATPase_C_sf"/>
</dbReference>
<feature type="transmembrane region" description="Helical" evidence="9">
    <location>
        <begin position="363"/>
        <end position="381"/>
    </location>
</feature>
<name>A0A3G9IVD8_9BACL</name>
<evidence type="ECO:0000256" key="1">
    <source>
        <dbReference type="ARBA" id="ARBA00000085"/>
    </source>
</evidence>
<dbReference type="PROSITE" id="PS50109">
    <property type="entry name" value="HIS_KIN"/>
    <property type="match status" value="1"/>
</dbReference>
<keyword evidence="9" id="KW-1133">Transmembrane helix</keyword>
<sequence>MPELKSSTKTRLSIAVLFTLLLWFMPTVAYCANEQAVTDIFAWEQQWELDGDWLSVDSSKNAIPTKPKASSSVSIRITLPQINDNDGLYISKLYANQVQILENGKEIYTNARTYKYDIYRILVPLDSKSSGKTILIHAKTDTDRLGLFSPIVVGNYQRLEGDYVKANLNDVFLGCSFLFVSFIMLLSAIFLNHEQRRNWLSLSIMIMAIGVLMITYSPFLFTFYGQYGPFFYSMFDLALFFFLPALTYFFENIFGAGYFAVFRKLRKFQIGYSIFCCMCSMLNLLTHYNYFDVYLFFTVTLLGVVMVIQFLLIIVFTIIYALKGNIEARILSIGMGIFAIIGIGELVWFYLQAETYDFKLWKLGMLAFIGSLIILLGRKMAATHRKMVQYSKELATYNLKIQRSEKMDVIGQLAASVAHEVRNPLQVSRGFLQLLGERLVDEKAQGFTKVAIEELDRAAEIIKNYLSFATPELDTISRLNLAKEFAHVEQIIVPFADTQGARIEFNVPSHLHLHGNDAKLKQIFINMMKNSLEALGESGVIRIWAFEHQGEIVIHLHDNGEGMDENVLQRLGEPYFSNKVNGTGLGLMVTFRIIELMNGKLEFKSEKGVGTEAIIRFPAS</sequence>
<proteinExistence type="predicted"/>
<keyword evidence="10" id="KW-0732">Signal</keyword>
<dbReference type="SUPFAM" id="SSF47384">
    <property type="entry name" value="Homodimeric domain of signal transducing histidine kinase"/>
    <property type="match status" value="1"/>
</dbReference>
<dbReference type="InterPro" id="IPR003661">
    <property type="entry name" value="HisK_dim/P_dom"/>
</dbReference>
<keyword evidence="9" id="KW-0472">Membrane</keyword>
<dbReference type="Gene3D" id="3.30.565.10">
    <property type="entry name" value="Histidine kinase-like ATPase, C-terminal domain"/>
    <property type="match status" value="1"/>
</dbReference>
<dbReference type="InterPro" id="IPR036097">
    <property type="entry name" value="HisK_dim/P_sf"/>
</dbReference>
<dbReference type="KEGG" id="pbk:Back11_35670"/>
<evidence type="ECO:0000259" key="11">
    <source>
        <dbReference type="PROSITE" id="PS50109"/>
    </source>
</evidence>
<feature type="transmembrane region" description="Helical" evidence="9">
    <location>
        <begin position="294"/>
        <end position="322"/>
    </location>
</feature>
<feature type="transmembrane region" description="Helical" evidence="9">
    <location>
        <begin position="270"/>
        <end position="288"/>
    </location>
</feature>
<dbReference type="SMART" id="SM00388">
    <property type="entry name" value="HisKA"/>
    <property type="match status" value="1"/>
</dbReference>
<feature type="domain" description="Histidine kinase" evidence="11">
    <location>
        <begin position="416"/>
        <end position="620"/>
    </location>
</feature>
<comment type="catalytic activity">
    <reaction evidence="1">
        <text>ATP + protein L-histidine = ADP + protein N-phospho-L-histidine.</text>
        <dbReference type="EC" id="2.7.13.3"/>
    </reaction>
</comment>